<organism evidence="2 3">
    <name type="scientific">Stereocaulon virgatum</name>
    <dbReference type="NCBI Taxonomy" id="373712"/>
    <lineage>
        <taxon>Eukaryota</taxon>
        <taxon>Fungi</taxon>
        <taxon>Dikarya</taxon>
        <taxon>Ascomycota</taxon>
        <taxon>Pezizomycotina</taxon>
        <taxon>Lecanoromycetes</taxon>
        <taxon>OSLEUM clade</taxon>
        <taxon>Lecanoromycetidae</taxon>
        <taxon>Lecanorales</taxon>
        <taxon>Lecanorineae</taxon>
        <taxon>Stereocaulaceae</taxon>
        <taxon>Stereocaulon</taxon>
    </lineage>
</organism>
<proteinExistence type="predicted"/>
<accession>A0ABR4A5H3</accession>
<feature type="signal peptide" evidence="1">
    <location>
        <begin position="1"/>
        <end position="17"/>
    </location>
</feature>
<feature type="chain" id="PRO_5045516871" description="Malate dehydrogenase" evidence="1">
    <location>
        <begin position="18"/>
        <end position="263"/>
    </location>
</feature>
<protein>
    <recommendedName>
        <fullName evidence="4">Malate dehydrogenase</fullName>
    </recommendedName>
</protein>
<evidence type="ECO:0000313" key="2">
    <source>
        <dbReference type="EMBL" id="KAL2038603.1"/>
    </source>
</evidence>
<sequence length="263" mass="28014">MQLQLLFLSSLACLVSSLPHGHLPDERTHHFYQTNNVIRHYTPDQECKLPASSDMPSSALPPVSAGLAVFHVALGRGTQNYSCPTGVDPSNPPTAVGAVANLYNVTCMASACTKAPSQYPLDDGPALSLKFTPDPAAEDSTPIFPLGSGSVLSGHHYFSNATLPTFNLVEGDTNYGIYFTRKTANVTAPADAAKGTDGSTAVPWLKLSVDSPDAPLVIQQADYRPNVKEVYRVNTAGGNAPKTCAGMPTAFEIQYAAEYWFYG</sequence>
<name>A0ABR4A5H3_9LECA</name>
<reference evidence="2 3" key="1">
    <citation type="submission" date="2024-09" db="EMBL/GenBank/DDBJ databases">
        <title>Rethinking Asexuality: The Enigmatic Case of Functional Sexual Genes in Lepraria (Stereocaulaceae).</title>
        <authorList>
            <person name="Doellman M."/>
            <person name="Sun Y."/>
            <person name="Barcenas-Pena A."/>
            <person name="Lumbsch H.T."/>
            <person name="Grewe F."/>
        </authorList>
    </citation>
    <scope>NUCLEOTIDE SEQUENCE [LARGE SCALE GENOMIC DNA]</scope>
    <source>
        <strain evidence="2 3">Mercado 3170</strain>
    </source>
</reference>
<evidence type="ECO:0008006" key="4">
    <source>
        <dbReference type="Google" id="ProtNLM"/>
    </source>
</evidence>
<keyword evidence="1" id="KW-0732">Signal</keyword>
<dbReference type="InterPro" id="IPR021851">
    <property type="entry name" value="DUF3455"/>
</dbReference>
<dbReference type="PANTHER" id="PTHR35567">
    <property type="entry name" value="MALATE DEHYDROGENASE (AFU_ORTHOLOGUE AFUA_2G13800)"/>
    <property type="match status" value="1"/>
</dbReference>
<dbReference type="Pfam" id="PF11937">
    <property type="entry name" value="DUF3455"/>
    <property type="match status" value="1"/>
</dbReference>
<gene>
    <name evidence="2" type="ORF">N7G274_008651</name>
</gene>
<evidence type="ECO:0000313" key="3">
    <source>
        <dbReference type="Proteomes" id="UP001590950"/>
    </source>
</evidence>
<dbReference type="Proteomes" id="UP001590950">
    <property type="component" value="Unassembled WGS sequence"/>
</dbReference>
<keyword evidence="3" id="KW-1185">Reference proteome</keyword>
<evidence type="ECO:0000256" key="1">
    <source>
        <dbReference type="SAM" id="SignalP"/>
    </source>
</evidence>
<dbReference type="PANTHER" id="PTHR35567:SF1">
    <property type="entry name" value="CONSERVED FUNGAL PROTEIN (AFU_ORTHOLOGUE AFUA_1G14230)"/>
    <property type="match status" value="1"/>
</dbReference>
<dbReference type="EMBL" id="JBEFKJ010000031">
    <property type="protein sequence ID" value="KAL2038603.1"/>
    <property type="molecule type" value="Genomic_DNA"/>
</dbReference>
<comment type="caution">
    <text evidence="2">The sequence shown here is derived from an EMBL/GenBank/DDBJ whole genome shotgun (WGS) entry which is preliminary data.</text>
</comment>